<name>A0A1G2T024_9BACT</name>
<sequence>MKTGGIGGGHTISGLYFEGRADLVEAIKKLKGYKVGEDGKIFFKDKLVAQSLKKNKLYKYLDANGVDYKALLSARLLPDSAILVFSTKTLYVIEMKFQKITGSVDEKLQTSAYKRKQYIRLMEPLSINVEYYYLLSDWFKKDSYRDVLAYIKEIGCDYFFNLLPLDRLGLPTSL</sequence>
<proteinExistence type="predicted"/>
<dbReference type="AlphaFoldDB" id="A0A1G2T024"/>
<dbReference type="Proteomes" id="UP000178107">
    <property type="component" value="Unassembled WGS sequence"/>
</dbReference>
<gene>
    <name evidence="1" type="ORF">A2838_02930</name>
</gene>
<accession>A0A1G2T024</accession>
<reference evidence="1 2" key="1">
    <citation type="journal article" date="2016" name="Nat. Commun.">
        <title>Thousands of microbial genomes shed light on interconnected biogeochemical processes in an aquifer system.</title>
        <authorList>
            <person name="Anantharaman K."/>
            <person name="Brown C.T."/>
            <person name="Hug L.A."/>
            <person name="Sharon I."/>
            <person name="Castelle C.J."/>
            <person name="Probst A.J."/>
            <person name="Thomas B.C."/>
            <person name="Singh A."/>
            <person name="Wilkins M.J."/>
            <person name="Karaoz U."/>
            <person name="Brodie E.L."/>
            <person name="Williams K.H."/>
            <person name="Hubbard S.S."/>
            <person name="Banfield J.F."/>
        </authorList>
    </citation>
    <scope>NUCLEOTIDE SEQUENCE [LARGE SCALE GENOMIC DNA]</scope>
</reference>
<protein>
    <submittedName>
        <fullName evidence="1">Uncharacterized protein</fullName>
    </submittedName>
</protein>
<dbReference type="EMBL" id="MHVH01000003">
    <property type="protein sequence ID" value="OHA90646.1"/>
    <property type="molecule type" value="Genomic_DNA"/>
</dbReference>
<evidence type="ECO:0000313" key="1">
    <source>
        <dbReference type="EMBL" id="OHA90646.1"/>
    </source>
</evidence>
<evidence type="ECO:0000313" key="2">
    <source>
        <dbReference type="Proteomes" id="UP000178107"/>
    </source>
</evidence>
<organism evidence="1 2">
    <name type="scientific">Candidatus Zambryskibacteria bacterium RIFCSPHIGHO2_01_FULL_46_25</name>
    <dbReference type="NCBI Taxonomy" id="1802738"/>
    <lineage>
        <taxon>Bacteria</taxon>
        <taxon>Candidatus Zambryskiibacteriota</taxon>
    </lineage>
</organism>
<comment type="caution">
    <text evidence="1">The sequence shown here is derived from an EMBL/GenBank/DDBJ whole genome shotgun (WGS) entry which is preliminary data.</text>
</comment>